<comment type="similarity">
    <text evidence="1 4">Belongs to the cytochrome P450 family.</text>
</comment>
<keyword evidence="3 4" id="KW-0408">Iron</keyword>
<dbReference type="InterPro" id="IPR017972">
    <property type="entry name" value="Cyt_P450_CS"/>
</dbReference>
<keyword evidence="2 4" id="KW-0503">Monooxygenase</keyword>
<dbReference type="GO" id="GO:0004497">
    <property type="term" value="F:monooxygenase activity"/>
    <property type="evidence" value="ECO:0007669"/>
    <property type="project" value="UniProtKB-KW"/>
</dbReference>
<evidence type="ECO:0000313" key="5">
    <source>
        <dbReference type="EMBL" id="GMT21639.1"/>
    </source>
</evidence>
<gene>
    <name evidence="5" type="ORF">PFISCL1PPCAC_12935</name>
</gene>
<evidence type="ECO:0000256" key="4">
    <source>
        <dbReference type="RuleBase" id="RU000461"/>
    </source>
</evidence>
<keyword evidence="3 4" id="KW-0349">Heme</keyword>
<reference evidence="5" key="1">
    <citation type="submission" date="2023-10" db="EMBL/GenBank/DDBJ databases">
        <title>Genome assembly of Pristionchus species.</title>
        <authorList>
            <person name="Yoshida K."/>
            <person name="Sommer R.J."/>
        </authorList>
    </citation>
    <scope>NUCLEOTIDE SEQUENCE</scope>
    <source>
        <strain evidence="5">RS5133</strain>
    </source>
</reference>
<comment type="caution">
    <text evidence="5">The sequence shown here is derived from an EMBL/GenBank/DDBJ whole genome shotgun (WGS) entry which is preliminary data.</text>
</comment>
<evidence type="ECO:0000256" key="1">
    <source>
        <dbReference type="ARBA" id="ARBA00010617"/>
    </source>
</evidence>
<accession>A0AAV5VV55</accession>
<dbReference type="PANTHER" id="PTHR24284:SF1">
    <property type="entry name" value="CYTOCHROME P450 FAMILY"/>
    <property type="match status" value="1"/>
</dbReference>
<protein>
    <recommendedName>
        <fullName evidence="7">Cytochrome P450</fullName>
    </recommendedName>
</protein>
<dbReference type="Proteomes" id="UP001432322">
    <property type="component" value="Unassembled WGS sequence"/>
</dbReference>
<sequence>MLSFIRGNTERALANFNADDDDGCFVHAYSRKIGTSPNLTKRQLHAVCLDVFTAGQETSTTTMRWATLFLAAHQQDKARAEILRVVGRARLPSMSDKPDMPYTTAIVHEIQRRANILQTNVNRRTTQSVEIMGHVIPAHTCVIGEIHQIMAHEPIFVDPTSFRPERYLNEDGITLNKEVLDRTLPFSAGKRQCAGEGLARVELFLGISTMLQHYRILPCESGIPIDLYPAHPVSMEPKHQPLKLVPV</sequence>
<dbReference type="InterPro" id="IPR036396">
    <property type="entry name" value="Cyt_P450_sf"/>
</dbReference>
<dbReference type="AlphaFoldDB" id="A0AAV5VV55"/>
<keyword evidence="6" id="KW-1185">Reference proteome</keyword>
<name>A0AAV5VV55_9BILA</name>
<keyword evidence="4" id="KW-0560">Oxidoreductase</keyword>
<evidence type="ECO:0000256" key="2">
    <source>
        <dbReference type="ARBA" id="ARBA00023033"/>
    </source>
</evidence>
<dbReference type="InterPro" id="IPR002401">
    <property type="entry name" value="Cyt_P450_E_grp-I"/>
</dbReference>
<dbReference type="GO" id="GO:0005506">
    <property type="term" value="F:iron ion binding"/>
    <property type="evidence" value="ECO:0007669"/>
    <property type="project" value="InterPro"/>
</dbReference>
<dbReference type="PRINTS" id="PR00385">
    <property type="entry name" value="P450"/>
</dbReference>
<dbReference type="PRINTS" id="PR00463">
    <property type="entry name" value="EP450I"/>
</dbReference>
<dbReference type="SUPFAM" id="SSF48264">
    <property type="entry name" value="Cytochrome P450"/>
    <property type="match status" value="1"/>
</dbReference>
<dbReference type="PANTHER" id="PTHR24284">
    <property type="entry name" value="CYTOCHROME P450 FAMILY"/>
    <property type="match status" value="1"/>
</dbReference>
<dbReference type="EMBL" id="BTSY01000004">
    <property type="protein sequence ID" value="GMT21639.1"/>
    <property type="molecule type" value="Genomic_DNA"/>
</dbReference>
<dbReference type="GO" id="GO:0020037">
    <property type="term" value="F:heme binding"/>
    <property type="evidence" value="ECO:0007669"/>
    <property type="project" value="InterPro"/>
</dbReference>
<dbReference type="Pfam" id="PF00067">
    <property type="entry name" value="p450"/>
    <property type="match status" value="1"/>
</dbReference>
<evidence type="ECO:0000313" key="6">
    <source>
        <dbReference type="Proteomes" id="UP001432322"/>
    </source>
</evidence>
<keyword evidence="3 4" id="KW-0479">Metal-binding</keyword>
<evidence type="ECO:0008006" key="7">
    <source>
        <dbReference type="Google" id="ProtNLM"/>
    </source>
</evidence>
<dbReference type="PROSITE" id="PS00086">
    <property type="entry name" value="CYTOCHROME_P450"/>
    <property type="match status" value="1"/>
</dbReference>
<organism evidence="5 6">
    <name type="scientific">Pristionchus fissidentatus</name>
    <dbReference type="NCBI Taxonomy" id="1538716"/>
    <lineage>
        <taxon>Eukaryota</taxon>
        <taxon>Metazoa</taxon>
        <taxon>Ecdysozoa</taxon>
        <taxon>Nematoda</taxon>
        <taxon>Chromadorea</taxon>
        <taxon>Rhabditida</taxon>
        <taxon>Rhabditina</taxon>
        <taxon>Diplogasteromorpha</taxon>
        <taxon>Diplogasteroidea</taxon>
        <taxon>Neodiplogasteridae</taxon>
        <taxon>Pristionchus</taxon>
    </lineage>
</organism>
<feature type="binding site" description="axial binding residue" evidence="3">
    <location>
        <position position="193"/>
    </location>
    <ligand>
        <name>heme</name>
        <dbReference type="ChEBI" id="CHEBI:30413"/>
    </ligand>
    <ligandPart>
        <name>Fe</name>
        <dbReference type="ChEBI" id="CHEBI:18248"/>
    </ligandPart>
</feature>
<dbReference type="GO" id="GO:0016705">
    <property type="term" value="F:oxidoreductase activity, acting on paired donors, with incorporation or reduction of molecular oxygen"/>
    <property type="evidence" value="ECO:0007669"/>
    <property type="project" value="InterPro"/>
</dbReference>
<proteinExistence type="inferred from homology"/>
<comment type="cofactor">
    <cofactor evidence="3">
        <name>heme</name>
        <dbReference type="ChEBI" id="CHEBI:30413"/>
    </cofactor>
</comment>
<dbReference type="InterPro" id="IPR001128">
    <property type="entry name" value="Cyt_P450"/>
</dbReference>
<evidence type="ECO:0000256" key="3">
    <source>
        <dbReference type="PIRSR" id="PIRSR602401-1"/>
    </source>
</evidence>
<dbReference type="Gene3D" id="1.10.630.10">
    <property type="entry name" value="Cytochrome P450"/>
    <property type="match status" value="1"/>
</dbReference>